<dbReference type="InterPro" id="IPR049511">
    <property type="entry name" value="PGH-like_rpt"/>
</dbReference>
<dbReference type="Pfam" id="PF17660">
    <property type="entry name" value="BTRD1"/>
    <property type="match status" value="1"/>
</dbReference>
<dbReference type="Proteomes" id="UP001225356">
    <property type="component" value="Unassembled WGS sequence"/>
</dbReference>
<organism evidence="1 2">
    <name type="scientific">Streptosporangium lutulentum</name>
    <dbReference type="NCBI Taxonomy" id="1461250"/>
    <lineage>
        <taxon>Bacteria</taxon>
        <taxon>Bacillati</taxon>
        <taxon>Actinomycetota</taxon>
        <taxon>Actinomycetes</taxon>
        <taxon>Streptosporangiales</taxon>
        <taxon>Streptosporangiaceae</taxon>
        <taxon>Streptosporangium</taxon>
    </lineage>
</organism>
<dbReference type="RefSeq" id="WP_307567823.1">
    <property type="nucleotide sequence ID" value="NZ_JAUSQU010000001.1"/>
</dbReference>
<keyword evidence="2" id="KW-1185">Reference proteome</keyword>
<protein>
    <submittedName>
        <fullName evidence="1">Uncharacterized protein</fullName>
    </submittedName>
</protein>
<comment type="caution">
    <text evidence="1">The sequence shown here is derived from an EMBL/GenBank/DDBJ whole genome shotgun (WGS) entry which is preliminary data.</text>
</comment>
<evidence type="ECO:0000313" key="1">
    <source>
        <dbReference type="EMBL" id="MDP9849792.1"/>
    </source>
</evidence>
<proteinExistence type="predicted"/>
<dbReference type="EMBL" id="JAUSQU010000001">
    <property type="protein sequence ID" value="MDP9849792.1"/>
    <property type="molecule type" value="Genomic_DNA"/>
</dbReference>
<name>A0ABT9QSQ1_9ACTN</name>
<accession>A0ABT9QSQ1</accession>
<evidence type="ECO:0000313" key="2">
    <source>
        <dbReference type="Proteomes" id="UP001225356"/>
    </source>
</evidence>
<sequence length="75" mass="8244">MAQYAAIWERSGGPAWVARHGLTSAQYQTEFDRLVGQGYRLTDVSGYGTGSARFAALWLKETTDDKVAQRSTGTE</sequence>
<gene>
    <name evidence="1" type="ORF">J2853_009003</name>
</gene>
<reference evidence="1 2" key="1">
    <citation type="submission" date="2023-07" db="EMBL/GenBank/DDBJ databases">
        <title>Sequencing the genomes of 1000 actinobacteria strains.</title>
        <authorList>
            <person name="Klenk H.-P."/>
        </authorList>
    </citation>
    <scope>NUCLEOTIDE SEQUENCE [LARGE SCALE GENOMIC DNA]</scope>
    <source>
        <strain evidence="1 2">DSM 46740</strain>
    </source>
</reference>